<dbReference type="AlphaFoldDB" id="A0A4R4E7J5"/>
<feature type="transmembrane region" description="Helical" evidence="7">
    <location>
        <begin position="252"/>
        <end position="276"/>
    </location>
</feature>
<evidence type="ECO:0000256" key="1">
    <source>
        <dbReference type="ARBA" id="ARBA00004651"/>
    </source>
</evidence>
<comment type="similarity">
    <text evidence="2">Belongs to the acyltransferase 3 family.</text>
</comment>
<dbReference type="GO" id="GO:0009246">
    <property type="term" value="P:enterobacterial common antigen biosynthetic process"/>
    <property type="evidence" value="ECO:0007669"/>
    <property type="project" value="TreeGrafter"/>
</dbReference>
<feature type="transmembrane region" description="Helical" evidence="7">
    <location>
        <begin position="316"/>
        <end position="336"/>
    </location>
</feature>
<dbReference type="Pfam" id="PF01757">
    <property type="entry name" value="Acyl_transf_3"/>
    <property type="match status" value="1"/>
</dbReference>
<dbReference type="PANTHER" id="PTHR40074:SF4">
    <property type="entry name" value="INNER MEMBRANE PROTEIN YCFT"/>
    <property type="match status" value="1"/>
</dbReference>
<feature type="transmembrane region" description="Helical" evidence="7">
    <location>
        <begin position="199"/>
        <end position="219"/>
    </location>
</feature>
<keyword evidence="6 7" id="KW-0472">Membrane</keyword>
<feature type="transmembrane region" description="Helical" evidence="7">
    <location>
        <begin position="288"/>
        <end position="310"/>
    </location>
</feature>
<gene>
    <name evidence="9" type="ORF">E0486_05395</name>
</gene>
<keyword evidence="10" id="KW-1185">Reference proteome</keyword>
<dbReference type="EMBL" id="SKFH01000005">
    <property type="protein sequence ID" value="TCZ73718.1"/>
    <property type="molecule type" value="Genomic_DNA"/>
</dbReference>
<keyword evidence="9" id="KW-0808">Transferase</keyword>
<evidence type="ECO:0000256" key="4">
    <source>
        <dbReference type="ARBA" id="ARBA00022692"/>
    </source>
</evidence>
<evidence type="ECO:0000256" key="7">
    <source>
        <dbReference type="SAM" id="Phobius"/>
    </source>
</evidence>
<dbReference type="InterPro" id="IPR002656">
    <property type="entry name" value="Acyl_transf_3_dom"/>
</dbReference>
<keyword evidence="4 7" id="KW-0812">Transmembrane</keyword>
<dbReference type="Proteomes" id="UP000295164">
    <property type="component" value="Unassembled WGS sequence"/>
</dbReference>
<accession>A0A4R4E7J5</accession>
<dbReference type="PANTHER" id="PTHR40074">
    <property type="entry name" value="O-ACETYLTRANSFERASE WECH"/>
    <property type="match status" value="1"/>
</dbReference>
<comment type="subcellular location">
    <subcellularLocation>
        <location evidence="1">Cell membrane</location>
        <topology evidence="1">Multi-pass membrane protein</topology>
    </subcellularLocation>
</comment>
<organism evidence="9 10">
    <name type="scientific">Flaviaesturariibacter aridisoli</name>
    <dbReference type="NCBI Taxonomy" id="2545761"/>
    <lineage>
        <taxon>Bacteria</taxon>
        <taxon>Pseudomonadati</taxon>
        <taxon>Bacteroidota</taxon>
        <taxon>Chitinophagia</taxon>
        <taxon>Chitinophagales</taxon>
        <taxon>Chitinophagaceae</taxon>
        <taxon>Flaviaestuariibacter</taxon>
    </lineage>
</organism>
<protein>
    <submittedName>
        <fullName evidence="9">Acyltransferase</fullName>
    </submittedName>
</protein>
<feature type="domain" description="Acyltransferase 3" evidence="8">
    <location>
        <begin position="33"/>
        <end position="327"/>
    </location>
</feature>
<evidence type="ECO:0000313" key="9">
    <source>
        <dbReference type="EMBL" id="TCZ73718.1"/>
    </source>
</evidence>
<feature type="transmembrane region" description="Helical" evidence="7">
    <location>
        <begin position="143"/>
        <end position="166"/>
    </location>
</feature>
<feature type="transmembrane region" description="Helical" evidence="7">
    <location>
        <begin position="104"/>
        <end position="123"/>
    </location>
</feature>
<dbReference type="GO" id="GO:0005886">
    <property type="term" value="C:plasma membrane"/>
    <property type="evidence" value="ECO:0007669"/>
    <property type="project" value="UniProtKB-SubCell"/>
</dbReference>
<dbReference type="RefSeq" id="WP_131851123.1">
    <property type="nucleotide sequence ID" value="NZ_SKFH01000005.1"/>
</dbReference>
<dbReference type="OrthoDB" id="9809782at2"/>
<keyword evidence="9" id="KW-0012">Acyltransferase</keyword>
<keyword evidence="3" id="KW-1003">Cell membrane</keyword>
<evidence type="ECO:0000256" key="6">
    <source>
        <dbReference type="ARBA" id="ARBA00023136"/>
    </source>
</evidence>
<evidence type="ECO:0000256" key="2">
    <source>
        <dbReference type="ARBA" id="ARBA00007400"/>
    </source>
</evidence>
<evidence type="ECO:0000256" key="5">
    <source>
        <dbReference type="ARBA" id="ARBA00022989"/>
    </source>
</evidence>
<keyword evidence="5 7" id="KW-1133">Transmembrane helix</keyword>
<sequence length="372" mass="41253">MRVLQPTAGVFNWIFRANATTHPTPNSAVRRLDWVDCAKGLCIILVVMFHSTHAVEESIGREGYIDYLVAFAKPFRMPDFFMISGLFLARVIERNWRYYLDRKVIHFAYFYAIWVTIHFLVKAPGTWAQEGALQTFYLYLQTFIQPLGTLWFIYLLAIFFVIARLLRRVPPALVFAVAAALQVARIETGWIVIDQTAERFIYFYTGYLLAPRIFALAAAALARPRLASAGLVLWAILNGALVFAGYGDLGLVSLLLGFAGAAAVVTLSALLSRVSLANPIRYCGRNSIIIYLGFFVPAHAARLVLVHSGIVTNVDILALTVTTAGVAGPLILRYLLRNTFLSFLFVRPARCSILKPKAGDDNSEQPLATAAA</sequence>
<dbReference type="GO" id="GO:0016413">
    <property type="term" value="F:O-acetyltransferase activity"/>
    <property type="evidence" value="ECO:0007669"/>
    <property type="project" value="TreeGrafter"/>
</dbReference>
<reference evidence="9 10" key="1">
    <citation type="submission" date="2019-03" db="EMBL/GenBank/DDBJ databases">
        <authorList>
            <person name="Kim M.K.M."/>
        </authorList>
    </citation>
    <scope>NUCLEOTIDE SEQUENCE [LARGE SCALE GENOMIC DNA]</scope>
    <source>
        <strain evidence="9 10">17J68-15</strain>
    </source>
</reference>
<evidence type="ECO:0000256" key="3">
    <source>
        <dbReference type="ARBA" id="ARBA00022475"/>
    </source>
</evidence>
<evidence type="ECO:0000313" key="10">
    <source>
        <dbReference type="Proteomes" id="UP000295164"/>
    </source>
</evidence>
<evidence type="ECO:0000259" key="8">
    <source>
        <dbReference type="Pfam" id="PF01757"/>
    </source>
</evidence>
<name>A0A4R4E7J5_9BACT</name>
<proteinExistence type="inferred from homology"/>
<comment type="caution">
    <text evidence="9">The sequence shown here is derived from an EMBL/GenBank/DDBJ whole genome shotgun (WGS) entry which is preliminary data.</text>
</comment>